<dbReference type="EMBL" id="BLPF01000004">
    <property type="protein sequence ID" value="GFJ85626.1"/>
    <property type="molecule type" value="Genomic_DNA"/>
</dbReference>
<reference evidence="2 3" key="1">
    <citation type="submission" date="2020-03" db="EMBL/GenBank/DDBJ databases">
        <title>Whole genome shotgun sequence of Phytohabitans houttuyneae NBRC 108639.</title>
        <authorList>
            <person name="Komaki H."/>
            <person name="Tamura T."/>
        </authorList>
    </citation>
    <scope>NUCLEOTIDE SEQUENCE [LARGE SCALE GENOMIC DNA]</scope>
    <source>
        <strain evidence="2 3">NBRC 108639</strain>
    </source>
</reference>
<feature type="transmembrane region" description="Helical" evidence="1">
    <location>
        <begin position="12"/>
        <end position="32"/>
    </location>
</feature>
<feature type="transmembrane region" description="Helical" evidence="1">
    <location>
        <begin position="176"/>
        <end position="194"/>
    </location>
</feature>
<keyword evidence="1" id="KW-1133">Transmembrane helix</keyword>
<evidence type="ECO:0000256" key="1">
    <source>
        <dbReference type="SAM" id="Phobius"/>
    </source>
</evidence>
<keyword evidence="1" id="KW-0472">Membrane</keyword>
<sequence length="222" mass="24305">MSSESEPGTGAVFSMVGVLYAILLAFVVIVVWEFSSKVHDDVQAEANDVSQIYFTARTLPEPQRSRLTALARDYAHTVAYDEWPAMRDGGTSADARAQVARMRAETAALRPVDAREEILMGQTLDAINALVDARRERTGAVSSPVPPVMWIGLLAGAVITIGFTFFFSYGRFRAQLLMITAMAVLLAFTLWLTYEMSHPFSGPTGLGPDAFLAILARFDEFS</sequence>
<proteinExistence type="predicted"/>
<accession>A0A6V8KUT1</accession>
<keyword evidence="3" id="KW-1185">Reference proteome</keyword>
<evidence type="ECO:0000313" key="3">
    <source>
        <dbReference type="Proteomes" id="UP000482800"/>
    </source>
</evidence>
<gene>
    <name evidence="2" type="ORF">Phou_098060</name>
</gene>
<feature type="transmembrane region" description="Helical" evidence="1">
    <location>
        <begin position="148"/>
        <end position="169"/>
    </location>
</feature>
<evidence type="ECO:0000313" key="2">
    <source>
        <dbReference type="EMBL" id="GFJ85626.1"/>
    </source>
</evidence>
<comment type="caution">
    <text evidence="2">The sequence shown here is derived from an EMBL/GenBank/DDBJ whole genome shotgun (WGS) entry which is preliminary data.</text>
</comment>
<protein>
    <submittedName>
        <fullName evidence="2">Membrane protein</fullName>
    </submittedName>
</protein>
<dbReference type="Pfam" id="PF14023">
    <property type="entry name" value="Bestrophin-like"/>
    <property type="match status" value="1"/>
</dbReference>
<reference evidence="2 3" key="2">
    <citation type="submission" date="2020-03" db="EMBL/GenBank/DDBJ databases">
        <authorList>
            <person name="Ichikawa N."/>
            <person name="Kimura A."/>
            <person name="Kitahashi Y."/>
            <person name="Uohara A."/>
        </authorList>
    </citation>
    <scope>NUCLEOTIDE SEQUENCE [LARGE SCALE GENOMIC DNA]</scope>
    <source>
        <strain evidence="2 3">NBRC 108639</strain>
    </source>
</reference>
<dbReference type="RefSeq" id="WP_173070790.1">
    <property type="nucleotide sequence ID" value="NZ_BAABGO010000009.1"/>
</dbReference>
<dbReference type="AlphaFoldDB" id="A0A6V8KUT1"/>
<dbReference type="InterPro" id="IPR025333">
    <property type="entry name" value="DUF4239"/>
</dbReference>
<name>A0A6V8KUT1_9ACTN</name>
<dbReference type="Proteomes" id="UP000482800">
    <property type="component" value="Unassembled WGS sequence"/>
</dbReference>
<keyword evidence="1" id="KW-0812">Transmembrane</keyword>
<organism evidence="2 3">
    <name type="scientific">Phytohabitans houttuyneae</name>
    <dbReference type="NCBI Taxonomy" id="1076126"/>
    <lineage>
        <taxon>Bacteria</taxon>
        <taxon>Bacillati</taxon>
        <taxon>Actinomycetota</taxon>
        <taxon>Actinomycetes</taxon>
        <taxon>Micromonosporales</taxon>
        <taxon>Micromonosporaceae</taxon>
    </lineage>
</organism>